<dbReference type="CDD" id="cd00093">
    <property type="entry name" value="HTH_XRE"/>
    <property type="match status" value="1"/>
</dbReference>
<accession>A0ABQ4RZW1</accession>
<name>A0ABQ4RZW1_9HYPH</name>
<dbReference type="InterPro" id="IPR010982">
    <property type="entry name" value="Lambda_DNA-bd_dom_sf"/>
</dbReference>
<reference evidence="3" key="1">
    <citation type="journal article" date="2021" name="Front. Microbiol.">
        <title>Comprehensive Comparative Genomics and Phenotyping of Methylobacterium Species.</title>
        <authorList>
            <person name="Alessa O."/>
            <person name="Ogura Y."/>
            <person name="Fujitani Y."/>
            <person name="Takami H."/>
            <person name="Hayashi T."/>
            <person name="Sahin N."/>
            <person name="Tani A."/>
        </authorList>
    </citation>
    <scope>NUCLEOTIDE SEQUENCE</scope>
    <source>
        <strain evidence="3">DSM 19015</strain>
    </source>
</reference>
<gene>
    <name evidence="3" type="ORF">OCOJLMKI_2674</name>
</gene>
<dbReference type="EMBL" id="BPQP01000036">
    <property type="protein sequence ID" value="GJD95462.1"/>
    <property type="molecule type" value="Genomic_DNA"/>
</dbReference>
<dbReference type="SUPFAM" id="SSF47413">
    <property type="entry name" value="lambda repressor-like DNA-binding domains"/>
    <property type="match status" value="1"/>
</dbReference>
<dbReference type="SMART" id="SM00530">
    <property type="entry name" value="HTH_XRE"/>
    <property type="match status" value="1"/>
</dbReference>
<dbReference type="InterPro" id="IPR001387">
    <property type="entry name" value="Cro/C1-type_HTH"/>
</dbReference>
<dbReference type="PROSITE" id="PS50943">
    <property type="entry name" value="HTH_CROC1"/>
    <property type="match status" value="1"/>
</dbReference>
<feature type="region of interest" description="Disordered" evidence="1">
    <location>
        <begin position="1"/>
        <end position="43"/>
    </location>
</feature>
<sequence length="115" mass="12267">MAACSTSSLPAIPRTMGPAEMPQTLQPRHPETPFRGMPDQPDRPRALLMTLARNVRAARLRFGLPVEDLAYLADVEVAVVEAIERGEGGSTDVSALERLAWALGVTLSDLVGTGS</sequence>
<evidence type="ECO:0000259" key="2">
    <source>
        <dbReference type="PROSITE" id="PS50943"/>
    </source>
</evidence>
<evidence type="ECO:0000313" key="4">
    <source>
        <dbReference type="Proteomes" id="UP001055125"/>
    </source>
</evidence>
<dbReference type="Proteomes" id="UP001055125">
    <property type="component" value="Unassembled WGS sequence"/>
</dbReference>
<dbReference type="Gene3D" id="1.10.260.40">
    <property type="entry name" value="lambda repressor-like DNA-binding domains"/>
    <property type="match status" value="1"/>
</dbReference>
<evidence type="ECO:0000256" key="1">
    <source>
        <dbReference type="SAM" id="MobiDB-lite"/>
    </source>
</evidence>
<proteinExistence type="predicted"/>
<protein>
    <recommendedName>
        <fullName evidence="2">HTH cro/C1-type domain-containing protein</fullName>
    </recommendedName>
</protein>
<evidence type="ECO:0000313" key="3">
    <source>
        <dbReference type="EMBL" id="GJD95462.1"/>
    </source>
</evidence>
<comment type="caution">
    <text evidence="3">The sequence shown here is derived from an EMBL/GenBank/DDBJ whole genome shotgun (WGS) entry which is preliminary data.</text>
</comment>
<organism evidence="3 4">
    <name type="scientific">Methylobacterium iners</name>
    <dbReference type="NCBI Taxonomy" id="418707"/>
    <lineage>
        <taxon>Bacteria</taxon>
        <taxon>Pseudomonadati</taxon>
        <taxon>Pseudomonadota</taxon>
        <taxon>Alphaproteobacteria</taxon>
        <taxon>Hyphomicrobiales</taxon>
        <taxon>Methylobacteriaceae</taxon>
        <taxon>Methylobacterium</taxon>
    </lineage>
</organism>
<keyword evidence="4" id="KW-1185">Reference proteome</keyword>
<feature type="domain" description="HTH cro/C1-type" evidence="2">
    <location>
        <begin position="55"/>
        <end position="110"/>
    </location>
</feature>
<reference evidence="3" key="2">
    <citation type="submission" date="2021-08" db="EMBL/GenBank/DDBJ databases">
        <authorList>
            <person name="Tani A."/>
            <person name="Ola A."/>
            <person name="Ogura Y."/>
            <person name="Katsura K."/>
            <person name="Hayashi T."/>
        </authorList>
    </citation>
    <scope>NUCLEOTIDE SEQUENCE</scope>
    <source>
        <strain evidence="3">DSM 19015</strain>
    </source>
</reference>